<proteinExistence type="predicted"/>
<name>A0A226CXJ6_FOLCA</name>
<evidence type="ECO:0008006" key="4">
    <source>
        <dbReference type="Google" id="ProtNLM"/>
    </source>
</evidence>
<reference evidence="2 3" key="1">
    <citation type="submission" date="2015-12" db="EMBL/GenBank/DDBJ databases">
        <title>The genome of Folsomia candida.</title>
        <authorList>
            <person name="Faddeeva A."/>
            <person name="Derks M.F."/>
            <person name="Anvar Y."/>
            <person name="Smit S."/>
            <person name="Van Straalen N."/>
            <person name="Roelofs D."/>
        </authorList>
    </citation>
    <scope>NUCLEOTIDE SEQUENCE [LARGE SCALE GENOMIC DNA]</scope>
    <source>
        <strain evidence="2 3">VU population</strain>
        <tissue evidence="2">Whole body</tissue>
    </source>
</reference>
<dbReference type="EMBL" id="LNIX01000049">
    <property type="protein sequence ID" value="OXA38052.1"/>
    <property type="molecule type" value="Genomic_DNA"/>
</dbReference>
<gene>
    <name evidence="2" type="ORF">Fcan01_27216</name>
</gene>
<feature type="signal peptide" evidence="1">
    <location>
        <begin position="1"/>
        <end position="26"/>
    </location>
</feature>
<accession>A0A226CXJ6</accession>
<organism evidence="2 3">
    <name type="scientific">Folsomia candida</name>
    <name type="common">Springtail</name>
    <dbReference type="NCBI Taxonomy" id="158441"/>
    <lineage>
        <taxon>Eukaryota</taxon>
        <taxon>Metazoa</taxon>
        <taxon>Ecdysozoa</taxon>
        <taxon>Arthropoda</taxon>
        <taxon>Hexapoda</taxon>
        <taxon>Collembola</taxon>
        <taxon>Entomobryomorpha</taxon>
        <taxon>Isotomoidea</taxon>
        <taxon>Isotomidae</taxon>
        <taxon>Proisotominae</taxon>
        <taxon>Folsomia</taxon>
    </lineage>
</organism>
<evidence type="ECO:0000313" key="2">
    <source>
        <dbReference type="EMBL" id="OXA38052.1"/>
    </source>
</evidence>
<comment type="caution">
    <text evidence="2">The sequence shown here is derived from an EMBL/GenBank/DDBJ whole genome shotgun (WGS) entry which is preliminary data.</text>
</comment>
<keyword evidence="3" id="KW-1185">Reference proteome</keyword>
<sequence length="234" mass="25904">MLNSSRNVKLLFLTCVLWSVTSWTSGLQCYSCLYERIVRLGNESGSGSVFKGDANCRKFIPGEDPKISLKSCNNETEAINYAETEELKTLQATLYEPDPLIFRMACITMSVAKVTPQSEIDVVFRGCYAKRVIVKLSYDDVELEEEGMTTTTTPRPPLPPVHCAVPQKSVWELVRSGGLDNSPINENSPTLKACVCDTGDGCNLAPRFGGQQIVIFTALVTTSVFRYLHTSYVH</sequence>
<evidence type="ECO:0000313" key="3">
    <source>
        <dbReference type="Proteomes" id="UP000198287"/>
    </source>
</evidence>
<evidence type="ECO:0000256" key="1">
    <source>
        <dbReference type="SAM" id="SignalP"/>
    </source>
</evidence>
<dbReference type="AlphaFoldDB" id="A0A226CXJ6"/>
<dbReference type="Proteomes" id="UP000198287">
    <property type="component" value="Unassembled WGS sequence"/>
</dbReference>
<keyword evidence="1" id="KW-0732">Signal</keyword>
<feature type="chain" id="PRO_5012714154" description="Protein sleepless" evidence="1">
    <location>
        <begin position="27"/>
        <end position="234"/>
    </location>
</feature>
<protein>
    <recommendedName>
        <fullName evidence="4">Protein sleepless</fullName>
    </recommendedName>
</protein>